<dbReference type="Proteomes" id="UP000054558">
    <property type="component" value="Unassembled WGS sequence"/>
</dbReference>
<dbReference type="AlphaFoldDB" id="A0A1Y1HTP7"/>
<gene>
    <name evidence="2" type="ORF">KFL_000820100</name>
</gene>
<feature type="region of interest" description="Disordered" evidence="1">
    <location>
        <begin position="544"/>
        <end position="621"/>
    </location>
</feature>
<feature type="compositionally biased region" description="Polar residues" evidence="1">
    <location>
        <begin position="610"/>
        <end position="621"/>
    </location>
</feature>
<name>A0A1Y1HTP7_KLENI</name>
<evidence type="ECO:0000313" key="2">
    <source>
        <dbReference type="EMBL" id="GAQ81503.1"/>
    </source>
</evidence>
<dbReference type="InterPro" id="IPR008949">
    <property type="entry name" value="Isoprenoid_synthase_dom_sf"/>
</dbReference>
<evidence type="ECO:0000313" key="3">
    <source>
        <dbReference type="Proteomes" id="UP000054558"/>
    </source>
</evidence>
<feature type="compositionally biased region" description="Polar residues" evidence="1">
    <location>
        <begin position="1"/>
        <end position="14"/>
    </location>
</feature>
<feature type="compositionally biased region" description="Polar residues" evidence="1">
    <location>
        <begin position="551"/>
        <end position="560"/>
    </location>
</feature>
<evidence type="ECO:0000256" key="1">
    <source>
        <dbReference type="SAM" id="MobiDB-lite"/>
    </source>
</evidence>
<protein>
    <submittedName>
        <fullName evidence="2">Uncharacterized protein</fullName>
    </submittedName>
</protein>
<reference evidence="2 3" key="1">
    <citation type="journal article" date="2014" name="Nat. Commun.">
        <title>Klebsormidium flaccidum genome reveals primary factors for plant terrestrial adaptation.</title>
        <authorList>
            <person name="Hori K."/>
            <person name="Maruyama F."/>
            <person name="Fujisawa T."/>
            <person name="Togashi T."/>
            <person name="Yamamoto N."/>
            <person name="Seo M."/>
            <person name="Sato S."/>
            <person name="Yamada T."/>
            <person name="Mori H."/>
            <person name="Tajima N."/>
            <person name="Moriyama T."/>
            <person name="Ikeuchi M."/>
            <person name="Watanabe M."/>
            <person name="Wada H."/>
            <person name="Kobayashi K."/>
            <person name="Saito M."/>
            <person name="Masuda T."/>
            <person name="Sasaki-Sekimoto Y."/>
            <person name="Mashiguchi K."/>
            <person name="Awai K."/>
            <person name="Shimojima M."/>
            <person name="Masuda S."/>
            <person name="Iwai M."/>
            <person name="Nobusawa T."/>
            <person name="Narise T."/>
            <person name="Kondo S."/>
            <person name="Saito H."/>
            <person name="Sato R."/>
            <person name="Murakawa M."/>
            <person name="Ihara Y."/>
            <person name="Oshima-Yamada Y."/>
            <person name="Ohtaka K."/>
            <person name="Satoh M."/>
            <person name="Sonobe K."/>
            <person name="Ishii M."/>
            <person name="Ohtani R."/>
            <person name="Kanamori-Sato M."/>
            <person name="Honoki R."/>
            <person name="Miyazaki D."/>
            <person name="Mochizuki H."/>
            <person name="Umetsu J."/>
            <person name="Higashi K."/>
            <person name="Shibata D."/>
            <person name="Kamiya Y."/>
            <person name="Sato N."/>
            <person name="Nakamura Y."/>
            <person name="Tabata S."/>
            <person name="Ida S."/>
            <person name="Kurokawa K."/>
            <person name="Ohta H."/>
        </authorList>
    </citation>
    <scope>NUCLEOTIDE SEQUENCE [LARGE SCALE GENOMIC DNA]</scope>
    <source>
        <strain evidence="2 3">NIES-2285</strain>
    </source>
</reference>
<feature type="compositionally biased region" description="Low complexity" evidence="1">
    <location>
        <begin position="311"/>
        <end position="328"/>
    </location>
</feature>
<proteinExistence type="predicted"/>
<sequence>MDWTGQTGQWQPDQWQKRRLLSAPEEAHGSENVPTQEWQPLTSSATMSADVLADEFQQMHQEAPGFSGFEENGETSTAALLAELQALQASMNMAGGSTREASYPPTGLGSTAGGSNHRGLSGNIVRSFSGENDDILGFALDSPFSLEDLFMSPTPASGSLNKNASGFPTLDVPLLASTPTVSQTPQLNRAVPSPLDLINRDFVSELYHPGAPGMHPPKPPRSGAFPPELHFAPLQNPLFAPPKDATALDEQHPPRYGRSASLGQGPTQPPPLPQGQKLFPSATFSGGGHARSPHTPDLPPPTPKSSETQRSKPPASSSQSSDTPPDNSRLVSAAEIMEALRKLPSRASHAAQREALRSSPPVLGGDLPTPPKSHRQNLLASSTCLEGVNAPPLFVQMSDEKLNSARNRALRGVYSAELEILRWWCLENLSEVVVENIPGVHFLSCNALPAAPYRAARLMLSKMTLWLRQFQFNVRKVSPVDLYMTIHEAARIFLDSDLTLLINIPSSEARTAFEKMYLVMEKMKKEACEQLRFSEVDLNPYKPDVDVKPRTLTQPLNNLDSGSGSGLSSEGSVGSGSGEVSFGRESGFGRGNKRKTPPEGPDGLRKRLGFTNQLGNKGSEQQRQWLKGLQHELTKLNEDEQVVAFDANPGGLAPVRRFVSEGALMAKYNLRMASWRLLAAASEKFDTLAKGALPSLDKYLGFAKYILGTCVGLTMAFCAIAGRETEAGKWEPKAEAVQSLLERTKKGMELAAELACIMTDLRTYEEDLLKLRVSAVGVMMREGGRSQQDAIVLLEQRAETILTALVAEVTSPPANNPVLWTCWQLIFDFSRAQIALHVVDDLDAKVKTFFGLA</sequence>
<keyword evidence="3" id="KW-1185">Reference proteome</keyword>
<accession>A0A1Y1HTP7</accession>
<feature type="compositionally biased region" description="Low complexity" evidence="1">
    <location>
        <begin position="566"/>
        <end position="585"/>
    </location>
</feature>
<feature type="region of interest" description="Disordered" evidence="1">
    <location>
        <begin position="344"/>
        <end position="375"/>
    </location>
</feature>
<feature type="compositionally biased region" description="Polar residues" evidence="1">
    <location>
        <begin position="32"/>
        <end position="43"/>
    </location>
</feature>
<feature type="region of interest" description="Disordered" evidence="1">
    <location>
        <begin position="208"/>
        <end position="328"/>
    </location>
</feature>
<dbReference type="EMBL" id="DF237031">
    <property type="protein sequence ID" value="GAQ81503.1"/>
    <property type="molecule type" value="Genomic_DNA"/>
</dbReference>
<dbReference type="SUPFAM" id="SSF48576">
    <property type="entry name" value="Terpenoid synthases"/>
    <property type="match status" value="1"/>
</dbReference>
<organism evidence="2 3">
    <name type="scientific">Klebsormidium nitens</name>
    <name type="common">Green alga</name>
    <name type="synonym">Ulothrix nitens</name>
    <dbReference type="NCBI Taxonomy" id="105231"/>
    <lineage>
        <taxon>Eukaryota</taxon>
        <taxon>Viridiplantae</taxon>
        <taxon>Streptophyta</taxon>
        <taxon>Klebsormidiophyceae</taxon>
        <taxon>Klebsormidiales</taxon>
        <taxon>Klebsormidiaceae</taxon>
        <taxon>Klebsormidium</taxon>
    </lineage>
</organism>
<feature type="region of interest" description="Disordered" evidence="1">
    <location>
        <begin position="1"/>
        <end position="43"/>
    </location>
</feature>
<dbReference type="Gene3D" id="1.10.600.10">
    <property type="entry name" value="Farnesyl Diphosphate Synthase"/>
    <property type="match status" value="1"/>
</dbReference>